<dbReference type="InterPro" id="IPR004358">
    <property type="entry name" value="Sig_transdc_His_kin-like_C"/>
</dbReference>
<evidence type="ECO:0000256" key="1">
    <source>
        <dbReference type="ARBA" id="ARBA00000085"/>
    </source>
</evidence>
<evidence type="ECO:0000256" key="9">
    <source>
        <dbReference type="ARBA" id="ARBA00023136"/>
    </source>
</evidence>
<gene>
    <name evidence="15" type="ORF">ACFQND_19255</name>
</gene>
<dbReference type="SUPFAM" id="SSF55874">
    <property type="entry name" value="ATPase domain of HSP90 chaperone/DNA topoisomerase II/histidine kinase"/>
    <property type="match status" value="1"/>
</dbReference>
<dbReference type="Gene3D" id="3.40.50.2300">
    <property type="match status" value="1"/>
</dbReference>
<dbReference type="SMART" id="SM00448">
    <property type="entry name" value="REC"/>
    <property type="match status" value="1"/>
</dbReference>
<dbReference type="InterPro" id="IPR042240">
    <property type="entry name" value="CHASE_sf"/>
</dbReference>
<dbReference type="PROSITE" id="PS50110">
    <property type="entry name" value="RESPONSE_REGULATORY"/>
    <property type="match status" value="1"/>
</dbReference>
<keyword evidence="8 11" id="KW-1133">Transmembrane helix</keyword>
<dbReference type="SMART" id="SM01079">
    <property type="entry name" value="CHASE"/>
    <property type="match status" value="1"/>
</dbReference>
<evidence type="ECO:0000256" key="11">
    <source>
        <dbReference type="SAM" id="Phobius"/>
    </source>
</evidence>
<proteinExistence type="predicted"/>
<reference evidence="16" key="1">
    <citation type="journal article" date="2019" name="Int. J. Syst. Evol. Microbiol.">
        <title>The Global Catalogue of Microorganisms (GCM) 10K type strain sequencing project: providing services to taxonomists for standard genome sequencing and annotation.</title>
        <authorList>
            <consortium name="The Broad Institute Genomics Platform"/>
            <consortium name="The Broad Institute Genome Sequencing Center for Infectious Disease"/>
            <person name="Wu L."/>
            <person name="Ma J."/>
        </authorList>
    </citation>
    <scope>NUCLEOTIDE SEQUENCE [LARGE SCALE GENOMIC DNA]</scope>
    <source>
        <strain evidence="16">CCUG 39402</strain>
    </source>
</reference>
<evidence type="ECO:0000256" key="8">
    <source>
        <dbReference type="ARBA" id="ARBA00022989"/>
    </source>
</evidence>
<comment type="catalytic activity">
    <reaction evidence="1">
        <text>ATP + protein L-histidine = ADP + protein N-phospho-L-histidine.</text>
        <dbReference type="EC" id="2.7.13.3"/>
    </reaction>
</comment>
<feature type="transmembrane region" description="Helical" evidence="11">
    <location>
        <begin position="24"/>
        <end position="45"/>
    </location>
</feature>
<keyword evidence="5" id="KW-0808">Transferase</keyword>
<dbReference type="EMBL" id="JBHSRS010000083">
    <property type="protein sequence ID" value="MFC6283369.1"/>
    <property type="molecule type" value="Genomic_DNA"/>
</dbReference>
<dbReference type="PANTHER" id="PTHR43047:SF9">
    <property type="entry name" value="HISTIDINE KINASE"/>
    <property type="match status" value="1"/>
</dbReference>
<dbReference type="InterPro" id="IPR036097">
    <property type="entry name" value="HisK_dim/P_sf"/>
</dbReference>
<evidence type="ECO:0000259" key="12">
    <source>
        <dbReference type="PROSITE" id="PS50109"/>
    </source>
</evidence>
<dbReference type="PRINTS" id="PR00344">
    <property type="entry name" value="BCTRLSENSOR"/>
</dbReference>
<dbReference type="InterPro" id="IPR003594">
    <property type="entry name" value="HATPase_dom"/>
</dbReference>
<dbReference type="InterPro" id="IPR036890">
    <property type="entry name" value="HATPase_C_sf"/>
</dbReference>
<dbReference type="Pfam" id="PF00072">
    <property type="entry name" value="Response_reg"/>
    <property type="match status" value="1"/>
</dbReference>
<dbReference type="RefSeq" id="WP_371437602.1">
    <property type="nucleotide sequence ID" value="NZ_JBHSRS010000083.1"/>
</dbReference>
<protein>
    <recommendedName>
        <fullName evidence="3">histidine kinase</fullName>
        <ecNumber evidence="3">2.7.13.3</ecNumber>
    </recommendedName>
</protein>
<feature type="domain" description="CHASE" evidence="14">
    <location>
        <begin position="91"/>
        <end position="258"/>
    </location>
</feature>
<dbReference type="InterPro" id="IPR003661">
    <property type="entry name" value="HisK_dim/P_dom"/>
</dbReference>
<keyword evidence="9 11" id="KW-0472">Membrane</keyword>
<dbReference type="Pfam" id="PF02518">
    <property type="entry name" value="HATPase_c"/>
    <property type="match status" value="1"/>
</dbReference>
<dbReference type="CDD" id="cd00156">
    <property type="entry name" value="REC"/>
    <property type="match status" value="1"/>
</dbReference>
<dbReference type="Gene3D" id="1.10.287.130">
    <property type="match status" value="1"/>
</dbReference>
<keyword evidence="7" id="KW-0418">Kinase</keyword>
<sequence>MTTMAPSQPGAPKARLRAFRRLRFFSYLLPCVVLGLALSMAWYFWERERREIEQVLQGEFDARVREATSLFRERMLAYEQALRATHGLFATAEQVQRGDFQSFVANLRIQNHPGLQGMGFALIVLPHERERHIAAVRSQGFPAYTVQPPGDSGASTSALYFEPTGSTFLSTLGTDYFSEPSRRPAMEAARDSGGIAISNKVKLPEEDAAQVQAGYRMYLPVYKNGRPKAAVAERRANIAGWIYAAFSMDGLMDNILGERANITVDVYDGAGQGDDQLIDTYSDRVGGESAVKLFYATQQVEVGGYSWTLTARSLPNFTTAIAISKLQLVARLGAAASVMAALLSWFLLRRRIRALSAAESLRSAKEHAEAASHAKSRFLAVASHDLRQPIQALSLFVATLQAMGRRAAIPGAEVGHIAARLQLALNGLGRLLNGLFDLSRLDSGTVTVARRPVEAAGVLAELNNAFAGPAEAKGLGFKVLLPRGLWVDTDPLVLARVLSNLVANAVRYTDRGRILVGCRPRGDTLEFQVLDTGIGIADEERARIFGEFYQVPDVARDSEHGLGLGLAIVSRSVQLLGGRVRVCSTPGKGSVFSVVLPRAAEPLSPPASAAQEAGHFNGSVLVIDDDPEVRESMQRLLAAWGYPVRVAASLDEAVAAAGAQGGAPALVLTDYRLGNGVTGIQAVEAVERRLGRQVSAVIITGDTSPEPVTEAARHGLRLVYKPVEPQVLAALLKSIQ</sequence>
<dbReference type="EC" id="2.7.13.3" evidence="3"/>
<comment type="caution">
    <text evidence="15">The sequence shown here is derived from an EMBL/GenBank/DDBJ whole genome shotgun (WGS) entry which is preliminary data.</text>
</comment>
<feature type="domain" description="Response regulatory" evidence="13">
    <location>
        <begin position="619"/>
        <end position="736"/>
    </location>
</feature>
<evidence type="ECO:0000313" key="16">
    <source>
        <dbReference type="Proteomes" id="UP001596270"/>
    </source>
</evidence>
<dbReference type="InterPro" id="IPR001789">
    <property type="entry name" value="Sig_transdc_resp-reg_receiver"/>
</dbReference>
<dbReference type="CDD" id="cd00082">
    <property type="entry name" value="HisKA"/>
    <property type="match status" value="1"/>
</dbReference>
<evidence type="ECO:0000259" key="14">
    <source>
        <dbReference type="PROSITE" id="PS50839"/>
    </source>
</evidence>
<name>A0ABW1U0F5_9BURK</name>
<dbReference type="SUPFAM" id="SSF52172">
    <property type="entry name" value="CheY-like"/>
    <property type="match status" value="1"/>
</dbReference>
<keyword evidence="4 10" id="KW-0597">Phosphoprotein</keyword>
<accession>A0ABW1U0F5</accession>
<dbReference type="Gene3D" id="3.30.565.10">
    <property type="entry name" value="Histidine kinase-like ATPase, C-terminal domain"/>
    <property type="match status" value="1"/>
</dbReference>
<dbReference type="PROSITE" id="PS50109">
    <property type="entry name" value="HIS_KIN"/>
    <property type="match status" value="1"/>
</dbReference>
<keyword evidence="6 11" id="KW-0812">Transmembrane</keyword>
<keyword evidence="16" id="KW-1185">Reference proteome</keyword>
<dbReference type="PANTHER" id="PTHR43047">
    <property type="entry name" value="TWO-COMPONENT HISTIDINE PROTEIN KINASE"/>
    <property type="match status" value="1"/>
</dbReference>
<comment type="subcellular location">
    <subcellularLocation>
        <location evidence="2">Membrane</location>
    </subcellularLocation>
</comment>
<evidence type="ECO:0000256" key="7">
    <source>
        <dbReference type="ARBA" id="ARBA00022777"/>
    </source>
</evidence>
<dbReference type="Gene3D" id="3.30.450.350">
    <property type="entry name" value="CHASE domain"/>
    <property type="match status" value="1"/>
</dbReference>
<feature type="domain" description="Histidine kinase" evidence="12">
    <location>
        <begin position="381"/>
        <end position="600"/>
    </location>
</feature>
<dbReference type="Pfam" id="PF03924">
    <property type="entry name" value="CHASE"/>
    <property type="match status" value="1"/>
</dbReference>
<evidence type="ECO:0000259" key="13">
    <source>
        <dbReference type="PROSITE" id="PS50110"/>
    </source>
</evidence>
<evidence type="ECO:0000256" key="3">
    <source>
        <dbReference type="ARBA" id="ARBA00012438"/>
    </source>
</evidence>
<dbReference type="InterPro" id="IPR006189">
    <property type="entry name" value="CHASE_dom"/>
</dbReference>
<dbReference type="InterPro" id="IPR005467">
    <property type="entry name" value="His_kinase_dom"/>
</dbReference>
<evidence type="ECO:0000256" key="6">
    <source>
        <dbReference type="ARBA" id="ARBA00022692"/>
    </source>
</evidence>
<dbReference type="SMART" id="SM00388">
    <property type="entry name" value="HisKA"/>
    <property type="match status" value="1"/>
</dbReference>
<dbReference type="SUPFAM" id="SSF47384">
    <property type="entry name" value="Homodimeric domain of signal transducing histidine kinase"/>
    <property type="match status" value="1"/>
</dbReference>
<dbReference type="Proteomes" id="UP001596270">
    <property type="component" value="Unassembled WGS sequence"/>
</dbReference>
<feature type="modified residue" description="4-aspartylphosphate" evidence="10">
    <location>
        <position position="670"/>
    </location>
</feature>
<evidence type="ECO:0000256" key="2">
    <source>
        <dbReference type="ARBA" id="ARBA00004370"/>
    </source>
</evidence>
<dbReference type="Pfam" id="PF00512">
    <property type="entry name" value="HisKA"/>
    <property type="match status" value="1"/>
</dbReference>
<evidence type="ECO:0000256" key="10">
    <source>
        <dbReference type="PROSITE-ProRule" id="PRU00169"/>
    </source>
</evidence>
<evidence type="ECO:0000313" key="15">
    <source>
        <dbReference type="EMBL" id="MFC6283369.1"/>
    </source>
</evidence>
<dbReference type="SMART" id="SM00387">
    <property type="entry name" value="HATPase_c"/>
    <property type="match status" value="1"/>
</dbReference>
<evidence type="ECO:0000256" key="4">
    <source>
        <dbReference type="ARBA" id="ARBA00022553"/>
    </source>
</evidence>
<evidence type="ECO:0000256" key="5">
    <source>
        <dbReference type="ARBA" id="ARBA00022679"/>
    </source>
</evidence>
<dbReference type="InterPro" id="IPR011006">
    <property type="entry name" value="CheY-like_superfamily"/>
</dbReference>
<dbReference type="PROSITE" id="PS50839">
    <property type="entry name" value="CHASE"/>
    <property type="match status" value="1"/>
</dbReference>
<organism evidence="15 16">
    <name type="scientific">Polaromonas aquatica</name>
    <dbReference type="NCBI Taxonomy" id="332657"/>
    <lineage>
        <taxon>Bacteria</taxon>
        <taxon>Pseudomonadati</taxon>
        <taxon>Pseudomonadota</taxon>
        <taxon>Betaproteobacteria</taxon>
        <taxon>Burkholderiales</taxon>
        <taxon>Comamonadaceae</taxon>
        <taxon>Polaromonas</taxon>
    </lineage>
</organism>